<dbReference type="InterPro" id="IPR003661">
    <property type="entry name" value="HisK_dim/P_dom"/>
</dbReference>
<dbReference type="CDD" id="cd06225">
    <property type="entry name" value="HAMP"/>
    <property type="match status" value="1"/>
</dbReference>
<evidence type="ECO:0000256" key="14">
    <source>
        <dbReference type="SAM" id="Phobius"/>
    </source>
</evidence>
<dbReference type="InterPro" id="IPR036097">
    <property type="entry name" value="HisK_dim/P_sf"/>
</dbReference>
<feature type="domain" description="HAMP" evidence="16">
    <location>
        <begin position="176"/>
        <end position="228"/>
    </location>
</feature>
<keyword evidence="6" id="KW-0808">Transferase</keyword>
<evidence type="ECO:0000256" key="7">
    <source>
        <dbReference type="ARBA" id="ARBA00022692"/>
    </source>
</evidence>
<name>A0A3S0HJ30_9BACI</name>
<dbReference type="SMART" id="SM00388">
    <property type="entry name" value="HisKA"/>
    <property type="match status" value="1"/>
</dbReference>
<dbReference type="InterPro" id="IPR036890">
    <property type="entry name" value="HATPase_C_sf"/>
</dbReference>
<evidence type="ECO:0000256" key="13">
    <source>
        <dbReference type="ARBA" id="ARBA00023136"/>
    </source>
</evidence>
<dbReference type="GO" id="GO:0000155">
    <property type="term" value="F:phosphorelay sensor kinase activity"/>
    <property type="evidence" value="ECO:0007669"/>
    <property type="project" value="InterPro"/>
</dbReference>
<dbReference type="PANTHER" id="PTHR45528:SF8">
    <property type="entry name" value="HISTIDINE KINASE"/>
    <property type="match status" value="1"/>
</dbReference>
<keyword evidence="7 14" id="KW-0812">Transmembrane</keyword>
<dbReference type="EMBL" id="RXNR01000049">
    <property type="protein sequence ID" value="RTQ90468.1"/>
    <property type="molecule type" value="Genomic_DNA"/>
</dbReference>
<dbReference type="Proteomes" id="UP000276349">
    <property type="component" value="Unassembled WGS sequence"/>
</dbReference>
<evidence type="ECO:0000313" key="17">
    <source>
        <dbReference type="EMBL" id="RTQ90468.1"/>
    </source>
</evidence>
<dbReference type="InterPro" id="IPR005467">
    <property type="entry name" value="His_kinase_dom"/>
</dbReference>
<dbReference type="GO" id="GO:0005524">
    <property type="term" value="F:ATP binding"/>
    <property type="evidence" value="ECO:0007669"/>
    <property type="project" value="UniProtKB-KW"/>
</dbReference>
<dbReference type="Gene3D" id="1.10.287.130">
    <property type="match status" value="1"/>
</dbReference>
<evidence type="ECO:0000313" key="18">
    <source>
        <dbReference type="Proteomes" id="UP000276349"/>
    </source>
</evidence>
<dbReference type="InterPro" id="IPR003594">
    <property type="entry name" value="HATPase_dom"/>
</dbReference>
<dbReference type="PROSITE" id="PS50885">
    <property type="entry name" value="HAMP"/>
    <property type="match status" value="1"/>
</dbReference>
<dbReference type="PANTHER" id="PTHR45528">
    <property type="entry name" value="SENSOR HISTIDINE KINASE CPXA"/>
    <property type="match status" value="1"/>
</dbReference>
<feature type="domain" description="Histidine kinase" evidence="15">
    <location>
        <begin position="243"/>
        <end position="458"/>
    </location>
</feature>
<keyword evidence="18" id="KW-1185">Reference proteome</keyword>
<evidence type="ECO:0000256" key="1">
    <source>
        <dbReference type="ARBA" id="ARBA00000085"/>
    </source>
</evidence>
<evidence type="ECO:0000256" key="2">
    <source>
        <dbReference type="ARBA" id="ARBA00004651"/>
    </source>
</evidence>
<dbReference type="PRINTS" id="PR01780">
    <property type="entry name" value="LANTIREGPROT"/>
</dbReference>
<organism evidence="17 18">
    <name type="scientific">Lysinibacillus telephonicus</name>
    <dbReference type="NCBI Taxonomy" id="1714840"/>
    <lineage>
        <taxon>Bacteria</taxon>
        <taxon>Bacillati</taxon>
        <taxon>Bacillota</taxon>
        <taxon>Bacilli</taxon>
        <taxon>Bacillales</taxon>
        <taxon>Bacillaceae</taxon>
        <taxon>Lysinibacillus</taxon>
    </lineage>
</organism>
<evidence type="ECO:0000256" key="10">
    <source>
        <dbReference type="ARBA" id="ARBA00022840"/>
    </source>
</evidence>
<keyword evidence="10" id="KW-0067">ATP-binding</keyword>
<keyword evidence="5" id="KW-0597">Phosphoprotein</keyword>
<dbReference type="GO" id="GO:0005886">
    <property type="term" value="C:plasma membrane"/>
    <property type="evidence" value="ECO:0007669"/>
    <property type="project" value="UniProtKB-SubCell"/>
</dbReference>
<accession>A0A3S0HJ30</accession>
<dbReference type="Pfam" id="PF00672">
    <property type="entry name" value="HAMP"/>
    <property type="match status" value="1"/>
</dbReference>
<evidence type="ECO:0000256" key="3">
    <source>
        <dbReference type="ARBA" id="ARBA00012438"/>
    </source>
</evidence>
<dbReference type="Pfam" id="PF02518">
    <property type="entry name" value="HATPase_c"/>
    <property type="match status" value="1"/>
</dbReference>
<evidence type="ECO:0000256" key="6">
    <source>
        <dbReference type="ARBA" id="ARBA00022679"/>
    </source>
</evidence>
<keyword evidence="11 14" id="KW-1133">Transmembrane helix</keyword>
<evidence type="ECO:0000256" key="4">
    <source>
        <dbReference type="ARBA" id="ARBA00022475"/>
    </source>
</evidence>
<evidence type="ECO:0000256" key="11">
    <source>
        <dbReference type="ARBA" id="ARBA00022989"/>
    </source>
</evidence>
<dbReference type="EC" id="2.7.13.3" evidence="3"/>
<evidence type="ECO:0000256" key="9">
    <source>
        <dbReference type="ARBA" id="ARBA00022777"/>
    </source>
</evidence>
<dbReference type="SUPFAM" id="SSF47384">
    <property type="entry name" value="Homodimeric domain of signal transducing histidine kinase"/>
    <property type="match status" value="1"/>
</dbReference>
<dbReference type="AlphaFoldDB" id="A0A3S0HJ30"/>
<dbReference type="OrthoDB" id="84942at2"/>
<keyword evidence="4" id="KW-1003">Cell membrane</keyword>
<dbReference type="CDD" id="cd00082">
    <property type="entry name" value="HisKA"/>
    <property type="match status" value="1"/>
</dbReference>
<dbReference type="PROSITE" id="PS50109">
    <property type="entry name" value="HIS_KIN"/>
    <property type="match status" value="1"/>
</dbReference>
<keyword evidence="9 17" id="KW-0418">Kinase</keyword>
<proteinExistence type="predicted"/>
<comment type="subcellular location">
    <subcellularLocation>
        <location evidence="2">Cell membrane</location>
        <topology evidence="2">Multi-pass membrane protein</topology>
    </subcellularLocation>
</comment>
<feature type="transmembrane region" description="Helical" evidence="14">
    <location>
        <begin position="153"/>
        <end position="174"/>
    </location>
</feature>
<keyword evidence="12" id="KW-0902">Two-component regulatory system</keyword>
<gene>
    <name evidence="17" type="ORF">EKG35_14830</name>
</gene>
<evidence type="ECO:0000256" key="12">
    <source>
        <dbReference type="ARBA" id="ARBA00023012"/>
    </source>
</evidence>
<comment type="catalytic activity">
    <reaction evidence="1">
        <text>ATP + protein L-histidine = ADP + protein N-phospho-L-histidine.</text>
        <dbReference type="EC" id="2.7.13.3"/>
    </reaction>
</comment>
<dbReference type="Gene3D" id="6.10.340.10">
    <property type="match status" value="1"/>
</dbReference>
<sequence>METLTPRKGTRLHMFFLRYLLFLCFGTILLVALLLSLFLFAFSTNIILPANYAENQISLSKNLIASNGSVTPDIIPELVDYAVFSKQGEFLSGNLTRKEALHAWELMQNGEKRDNTQYYSYIERENEICILRYRLVPEYHSAALRKYLPNPQLFAFLLFIVGIVVLVTVLSVHFGRKLKKKMMGLQEAIEKIQNQNLDFTIKPSGIREIDDISVSFEQMKDALYTSLKQQWELEQTRREQISALAHDLKTPITIIRGNAELLKSTVLNDRQRQYNDYILKNTIEIEKFTKELIDLSKMEKNVVREKGSVKTDAFLNELEKQMRALSLEKRLYVDVQKVSLPESIFIDKELFYRAILNIIVNAVEHTPNNGKVKLIAQGSAESIHFTVSDSGCGFSSKDLKKATKQFYRGDSSRSSGNHHGMGLYIAQSIVQDHNGTLLIDNDILSGGGKVTITIPINKHTN</sequence>
<feature type="transmembrane region" description="Helical" evidence="14">
    <location>
        <begin position="20"/>
        <end position="42"/>
    </location>
</feature>
<comment type="caution">
    <text evidence="17">The sequence shown here is derived from an EMBL/GenBank/DDBJ whole genome shotgun (WGS) entry which is preliminary data.</text>
</comment>
<dbReference type="SMART" id="SM00304">
    <property type="entry name" value="HAMP"/>
    <property type="match status" value="1"/>
</dbReference>
<dbReference type="Gene3D" id="3.30.565.10">
    <property type="entry name" value="Histidine kinase-like ATPase, C-terminal domain"/>
    <property type="match status" value="1"/>
</dbReference>
<evidence type="ECO:0000256" key="5">
    <source>
        <dbReference type="ARBA" id="ARBA00022553"/>
    </source>
</evidence>
<keyword evidence="13 14" id="KW-0472">Membrane</keyword>
<dbReference type="SMART" id="SM00387">
    <property type="entry name" value="HATPase_c"/>
    <property type="match status" value="1"/>
</dbReference>
<dbReference type="Pfam" id="PF00512">
    <property type="entry name" value="HisKA"/>
    <property type="match status" value="1"/>
</dbReference>
<dbReference type="InterPro" id="IPR003660">
    <property type="entry name" value="HAMP_dom"/>
</dbReference>
<evidence type="ECO:0000256" key="8">
    <source>
        <dbReference type="ARBA" id="ARBA00022741"/>
    </source>
</evidence>
<dbReference type="InterPro" id="IPR008358">
    <property type="entry name" value="Sig_transdc_His_kin/Pase_MprB"/>
</dbReference>
<protein>
    <recommendedName>
        <fullName evidence="3">histidine kinase</fullName>
        <ecNumber evidence="3">2.7.13.3</ecNumber>
    </recommendedName>
</protein>
<evidence type="ECO:0000259" key="16">
    <source>
        <dbReference type="PROSITE" id="PS50885"/>
    </source>
</evidence>
<reference evidence="17 18" key="1">
    <citation type="submission" date="2018-12" db="EMBL/GenBank/DDBJ databases">
        <authorList>
            <person name="Yu L."/>
        </authorList>
    </citation>
    <scope>NUCLEOTIDE SEQUENCE [LARGE SCALE GENOMIC DNA]</scope>
    <source>
        <strain evidence="17 18">S5H2222</strain>
    </source>
</reference>
<dbReference type="RefSeq" id="WP_126295325.1">
    <property type="nucleotide sequence ID" value="NZ_CP155468.1"/>
</dbReference>
<evidence type="ECO:0000259" key="15">
    <source>
        <dbReference type="PROSITE" id="PS50109"/>
    </source>
</evidence>
<dbReference type="SUPFAM" id="SSF55874">
    <property type="entry name" value="ATPase domain of HSP90 chaperone/DNA topoisomerase II/histidine kinase"/>
    <property type="match status" value="1"/>
</dbReference>
<keyword evidence="8" id="KW-0547">Nucleotide-binding</keyword>
<dbReference type="InterPro" id="IPR050398">
    <property type="entry name" value="HssS/ArlS-like"/>
</dbReference>